<dbReference type="RefSeq" id="WP_097787883.1">
    <property type="nucleotide sequence ID" value="NZ_BAAADT010000041.1"/>
</dbReference>
<feature type="coiled-coil region" evidence="1">
    <location>
        <begin position="119"/>
        <end position="177"/>
    </location>
</feature>
<evidence type="ECO:0000256" key="2">
    <source>
        <dbReference type="SAM" id="SignalP"/>
    </source>
</evidence>
<dbReference type="Pfam" id="PF10973">
    <property type="entry name" value="DUF2799"/>
    <property type="match status" value="1"/>
</dbReference>
<reference evidence="3 4" key="1">
    <citation type="journal article" date="2017" name="Sci. Rep.">
        <title>Revealing the Saline Adaptation Strategies of the Halophilic Bacterium Halomonas beimenensis through High-throughput Omics and Transposon Mutagenesis Approaches.</title>
        <authorList>
            <person name="Chen Y.H."/>
            <person name="Lin S.S."/>
            <person name="Shyu Y.T."/>
        </authorList>
    </citation>
    <scope>NUCLEOTIDE SEQUENCE [LARGE SCALE GENOMIC DNA]</scope>
    <source>
        <strain evidence="3 4">NTU-111</strain>
    </source>
</reference>
<dbReference type="KEGG" id="hbe:BEI_0344"/>
<dbReference type="InterPro" id="IPR021242">
    <property type="entry name" value="DUF2799"/>
</dbReference>
<dbReference type="AlphaFoldDB" id="A0A291P373"/>
<dbReference type="PROSITE" id="PS51257">
    <property type="entry name" value="PROKAR_LIPOPROTEIN"/>
    <property type="match status" value="1"/>
</dbReference>
<accession>A0A291P373</accession>
<evidence type="ECO:0000313" key="3">
    <source>
        <dbReference type="EMBL" id="ATJ81331.1"/>
    </source>
</evidence>
<dbReference type="OrthoDB" id="5917215at2"/>
<protein>
    <recommendedName>
        <fullName evidence="5">ATPase involved in DNA repair</fullName>
    </recommendedName>
</protein>
<evidence type="ECO:0008006" key="5">
    <source>
        <dbReference type="Google" id="ProtNLM"/>
    </source>
</evidence>
<keyword evidence="1" id="KW-0175">Coiled coil</keyword>
<feature type="signal peptide" evidence="2">
    <location>
        <begin position="1"/>
        <end position="24"/>
    </location>
</feature>
<proteinExistence type="predicted"/>
<gene>
    <name evidence="3" type="ORF">BEI_0344</name>
</gene>
<keyword evidence="2" id="KW-0732">Signal</keyword>
<dbReference type="Proteomes" id="UP000219993">
    <property type="component" value="Chromosome"/>
</dbReference>
<name>A0A291P373_9GAMM</name>
<evidence type="ECO:0000256" key="1">
    <source>
        <dbReference type="SAM" id="Coils"/>
    </source>
</evidence>
<keyword evidence="4" id="KW-1185">Reference proteome</keyword>
<organism evidence="3 4">
    <name type="scientific">Halomonas beimenensis</name>
    <dbReference type="NCBI Taxonomy" id="475662"/>
    <lineage>
        <taxon>Bacteria</taxon>
        <taxon>Pseudomonadati</taxon>
        <taxon>Pseudomonadota</taxon>
        <taxon>Gammaproteobacteria</taxon>
        <taxon>Oceanospirillales</taxon>
        <taxon>Halomonadaceae</taxon>
        <taxon>Halomonas</taxon>
    </lineage>
</organism>
<evidence type="ECO:0000313" key="4">
    <source>
        <dbReference type="Proteomes" id="UP000219993"/>
    </source>
</evidence>
<dbReference type="EMBL" id="CP021435">
    <property type="protein sequence ID" value="ATJ81331.1"/>
    <property type="molecule type" value="Genomic_DNA"/>
</dbReference>
<feature type="chain" id="PRO_5012968291" description="ATPase involved in DNA repair" evidence="2">
    <location>
        <begin position="25"/>
        <end position="186"/>
    </location>
</feature>
<sequence>MPRPPALLLVALLALLGLSGCATLSEGECRTADWRQLGRQDGAQGQPRARLFEHRKACAEYGIAPDAEAYFTGRQRGLFDYCTPANGFRQGRRGARYQGVCPALLEPDFLERYRQGRALHEAEAALAGTEREIERAERRLFDEDTDAEQRRRLHRELRRLYRDYRLRQQELLRLERRLGEATRVSP</sequence>